<organism evidence="6 7">
    <name type="scientific">Hyphococcus aureus</name>
    <dbReference type="NCBI Taxonomy" id="2666033"/>
    <lineage>
        <taxon>Bacteria</taxon>
        <taxon>Pseudomonadati</taxon>
        <taxon>Pseudomonadota</taxon>
        <taxon>Alphaproteobacteria</taxon>
        <taxon>Parvularculales</taxon>
        <taxon>Parvularculaceae</taxon>
        <taxon>Hyphococcus</taxon>
    </lineage>
</organism>
<dbReference type="EMBL" id="JBHPON010000002">
    <property type="protein sequence ID" value="MFC6036234.1"/>
    <property type="molecule type" value="Genomic_DNA"/>
</dbReference>
<dbReference type="InterPro" id="IPR011057">
    <property type="entry name" value="Mss4-like_sf"/>
</dbReference>
<evidence type="ECO:0000259" key="5">
    <source>
        <dbReference type="PROSITE" id="PS51891"/>
    </source>
</evidence>
<keyword evidence="3" id="KW-0862">Zinc</keyword>
<dbReference type="PROSITE" id="PS51891">
    <property type="entry name" value="CENP_V_GFA"/>
    <property type="match status" value="1"/>
</dbReference>
<gene>
    <name evidence="6" type="ORF">ACFMB1_11820</name>
</gene>
<proteinExistence type="inferred from homology"/>
<keyword evidence="2" id="KW-0479">Metal-binding</keyword>
<comment type="similarity">
    <text evidence="1">Belongs to the Gfa family.</text>
</comment>
<feature type="domain" description="CENP-V/GFA" evidence="5">
    <location>
        <begin position="4"/>
        <end position="121"/>
    </location>
</feature>
<reference evidence="6 7" key="1">
    <citation type="submission" date="2024-09" db="EMBL/GenBank/DDBJ databases">
        <authorList>
            <person name="Zhang Z.-H."/>
        </authorList>
    </citation>
    <scope>NUCLEOTIDE SEQUENCE [LARGE SCALE GENOMIC DNA]</scope>
    <source>
        <strain evidence="6 7">HHTR114</strain>
    </source>
</reference>
<dbReference type="InterPro" id="IPR006913">
    <property type="entry name" value="CENP-V/GFA"/>
</dbReference>
<evidence type="ECO:0000256" key="2">
    <source>
        <dbReference type="ARBA" id="ARBA00022723"/>
    </source>
</evidence>
<dbReference type="RefSeq" id="WP_379882535.1">
    <property type="nucleotide sequence ID" value="NZ_JBHPON010000002.1"/>
</dbReference>
<name>A0ABW1KW94_9PROT</name>
<comment type="caution">
    <text evidence="6">The sequence shown here is derived from an EMBL/GenBank/DDBJ whole genome shotgun (WGS) entry which is preliminary data.</text>
</comment>
<dbReference type="Pfam" id="PF04828">
    <property type="entry name" value="GFA"/>
    <property type="match status" value="1"/>
</dbReference>
<evidence type="ECO:0000256" key="4">
    <source>
        <dbReference type="ARBA" id="ARBA00023239"/>
    </source>
</evidence>
<dbReference type="Gene3D" id="3.90.1590.10">
    <property type="entry name" value="glutathione-dependent formaldehyde- activating enzyme (gfa)"/>
    <property type="match status" value="1"/>
</dbReference>
<dbReference type="InterPro" id="IPR013087">
    <property type="entry name" value="Znf_C2H2_type"/>
</dbReference>
<evidence type="ECO:0000313" key="7">
    <source>
        <dbReference type="Proteomes" id="UP001596116"/>
    </source>
</evidence>
<evidence type="ECO:0000256" key="3">
    <source>
        <dbReference type="ARBA" id="ARBA00022833"/>
    </source>
</evidence>
<dbReference type="SUPFAM" id="SSF51316">
    <property type="entry name" value="Mss4-like"/>
    <property type="match status" value="1"/>
</dbReference>
<dbReference type="PANTHER" id="PTHR33337">
    <property type="entry name" value="GFA DOMAIN-CONTAINING PROTEIN"/>
    <property type="match status" value="1"/>
</dbReference>
<evidence type="ECO:0000256" key="1">
    <source>
        <dbReference type="ARBA" id="ARBA00005495"/>
    </source>
</evidence>
<sequence length="147" mass="16231">MAERTGKCQCGAVKFKAAPKIEQDGMHVDACHCSMCQRRIGGPLMAVNLTAAPVIEDDRQLGVYASSDWAERLFCKNCGSNLFYRLRDGSHHSVHAGALDDLSDANFTMEIFIDEKPDYYAFAGDRKKLTGQQTMEMFAGGQENENG</sequence>
<keyword evidence="4" id="KW-0456">Lyase</keyword>
<accession>A0ABW1KW94</accession>
<dbReference type="PROSITE" id="PS00028">
    <property type="entry name" value="ZINC_FINGER_C2H2_1"/>
    <property type="match status" value="1"/>
</dbReference>
<dbReference type="PANTHER" id="PTHR33337:SF40">
    <property type="entry name" value="CENP-V_GFA DOMAIN-CONTAINING PROTEIN-RELATED"/>
    <property type="match status" value="1"/>
</dbReference>
<protein>
    <submittedName>
        <fullName evidence="6">GFA family protein</fullName>
    </submittedName>
</protein>
<dbReference type="Proteomes" id="UP001596116">
    <property type="component" value="Unassembled WGS sequence"/>
</dbReference>
<keyword evidence="7" id="KW-1185">Reference proteome</keyword>
<evidence type="ECO:0000313" key="6">
    <source>
        <dbReference type="EMBL" id="MFC6036234.1"/>
    </source>
</evidence>